<organism evidence="1 2">
    <name type="scientific">Coprinopsis cinerea (strain Okayama-7 / 130 / ATCC MYA-4618 / FGSC 9003)</name>
    <name type="common">Inky cap fungus</name>
    <name type="synonym">Hormographiella aspergillata</name>
    <dbReference type="NCBI Taxonomy" id="240176"/>
    <lineage>
        <taxon>Eukaryota</taxon>
        <taxon>Fungi</taxon>
        <taxon>Dikarya</taxon>
        <taxon>Basidiomycota</taxon>
        <taxon>Agaricomycotina</taxon>
        <taxon>Agaricomycetes</taxon>
        <taxon>Agaricomycetidae</taxon>
        <taxon>Agaricales</taxon>
        <taxon>Agaricineae</taxon>
        <taxon>Psathyrellaceae</taxon>
        <taxon>Coprinopsis</taxon>
    </lineage>
</organism>
<proteinExistence type="predicted"/>
<dbReference type="InParanoid" id="D6RLH1"/>
<gene>
    <name evidence="1" type="ORF">CC1G_14289</name>
</gene>
<comment type="caution">
    <text evidence="1">The sequence shown here is derived from an EMBL/GenBank/DDBJ whole genome shotgun (WGS) entry which is preliminary data.</text>
</comment>
<sequence length="73" mass="8489">MTTTRNPVHSAHHFVFPLADGRRKKEMEEGRLRLEGCHEHWGVVPVHRSVGRYDGRLAVTVVCWKRSLCDDHQ</sequence>
<dbReference type="Proteomes" id="UP000001861">
    <property type="component" value="Unassembled WGS sequence"/>
</dbReference>
<keyword evidence="2" id="KW-1185">Reference proteome</keyword>
<dbReference type="GeneID" id="9379792"/>
<dbReference type="KEGG" id="cci:CC1G_14289"/>
<dbReference type="VEuPathDB" id="FungiDB:CC1G_14289"/>
<dbReference type="EMBL" id="AACS02000003">
    <property type="protein sequence ID" value="EFI28265.1"/>
    <property type="molecule type" value="Genomic_DNA"/>
</dbReference>
<name>D6RLH1_COPC7</name>
<evidence type="ECO:0000313" key="2">
    <source>
        <dbReference type="Proteomes" id="UP000001861"/>
    </source>
</evidence>
<dbReference type="HOGENOM" id="CLU_2704702_0_0_1"/>
<dbReference type="RefSeq" id="XP_002911759.1">
    <property type="nucleotide sequence ID" value="XM_002911713.1"/>
</dbReference>
<accession>D6RLH1</accession>
<dbReference type="AlphaFoldDB" id="D6RLH1"/>
<evidence type="ECO:0000313" key="1">
    <source>
        <dbReference type="EMBL" id="EFI28265.1"/>
    </source>
</evidence>
<reference evidence="1 2" key="1">
    <citation type="journal article" date="2010" name="Proc. Natl. Acad. Sci. U.S.A.">
        <title>Insights into evolution of multicellular fungi from the assembled chromosomes of the mushroom Coprinopsis cinerea (Coprinus cinereus).</title>
        <authorList>
            <person name="Stajich J.E."/>
            <person name="Wilke S.K."/>
            <person name="Ahren D."/>
            <person name="Au C.H."/>
            <person name="Birren B.W."/>
            <person name="Borodovsky M."/>
            <person name="Burns C."/>
            <person name="Canback B."/>
            <person name="Casselton L.A."/>
            <person name="Cheng C.K."/>
            <person name="Deng J."/>
            <person name="Dietrich F.S."/>
            <person name="Fargo D.C."/>
            <person name="Farman M.L."/>
            <person name="Gathman A.C."/>
            <person name="Goldberg J."/>
            <person name="Guigo R."/>
            <person name="Hoegger P.J."/>
            <person name="Hooker J.B."/>
            <person name="Huggins A."/>
            <person name="James T.Y."/>
            <person name="Kamada T."/>
            <person name="Kilaru S."/>
            <person name="Kodira C."/>
            <person name="Kues U."/>
            <person name="Kupfer D."/>
            <person name="Kwan H.S."/>
            <person name="Lomsadze A."/>
            <person name="Li W."/>
            <person name="Lilly W.W."/>
            <person name="Ma L.J."/>
            <person name="Mackey A.J."/>
            <person name="Manning G."/>
            <person name="Martin F."/>
            <person name="Muraguchi H."/>
            <person name="Natvig D.O."/>
            <person name="Palmerini H."/>
            <person name="Ramesh M.A."/>
            <person name="Rehmeyer C.J."/>
            <person name="Roe B.A."/>
            <person name="Shenoy N."/>
            <person name="Stanke M."/>
            <person name="Ter-Hovhannisyan V."/>
            <person name="Tunlid A."/>
            <person name="Velagapudi R."/>
            <person name="Vision T.J."/>
            <person name="Zeng Q."/>
            <person name="Zolan M.E."/>
            <person name="Pukkila P.J."/>
        </authorList>
    </citation>
    <scope>NUCLEOTIDE SEQUENCE [LARGE SCALE GENOMIC DNA]</scope>
    <source>
        <strain evidence="2">Okayama-7 / 130 / ATCC MYA-4618 / FGSC 9003</strain>
    </source>
</reference>
<protein>
    <submittedName>
        <fullName evidence="1">Uncharacterized protein</fullName>
    </submittedName>
</protein>